<proteinExistence type="predicted"/>
<dbReference type="Proteomes" id="UP000034849">
    <property type="component" value="Unassembled WGS sequence"/>
</dbReference>
<protein>
    <submittedName>
        <fullName evidence="2">Uncharacterized protein</fullName>
    </submittedName>
</protein>
<organism evidence="2 3">
    <name type="scientific">Candidatus Magasanikbacteria bacterium GW2011_GWC2_37_14</name>
    <dbReference type="NCBI Taxonomy" id="1619046"/>
    <lineage>
        <taxon>Bacteria</taxon>
        <taxon>Candidatus Magasanikiibacteriota</taxon>
    </lineage>
</organism>
<evidence type="ECO:0000313" key="2">
    <source>
        <dbReference type="EMBL" id="KKQ26933.1"/>
    </source>
</evidence>
<evidence type="ECO:0000256" key="1">
    <source>
        <dbReference type="SAM" id="MobiDB-lite"/>
    </source>
</evidence>
<dbReference type="AlphaFoldDB" id="A0A0G0G751"/>
<comment type="caution">
    <text evidence="2">The sequence shown here is derived from an EMBL/GenBank/DDBJ whole genome shotgun (WGS) entry which is preliminary data.</text>
</comment>
<feature type="region of interest" description="Disordered" evidence="1">
    <location>
        <begin position="1"/>
        <end position="91"/>
    </location>
</feature>
<accession>A0A0G0G751</accession>
<reference evidence="2 3" key="1">
    <citation type="journal article" date="2015" name="Nature">
        <title>rRNA introns, odd ribosomes, and small enigmatic genomes across a large radiation of phyla.</title>
        <authorList>
            <person name="Brown C.T."/>
            <person name="Hug L.A."/>
            <person name="Thomas B.C."/>
            <person name="Sharon I."/>
            <person name="Castelle C.J."/>
            <person name="Singh A."/>
            <person name="Wilkins M.J."/>
            <person name="Williams K.H."/>
            <person name="Banfield J.F."/>
        </authorList>
    </citation>
    <scope>NUCLEOTIDE SEQUENCE [LARGE SCALE GENOMIC DNA]</scope>
</reference>
<evidence type="ECO:0000313" key="3">
    <source>
        <dbReference type="Proteomes" id="UP000034849"/>
    </source>
</evidence>
<name>A0A0G0G751_9BACT</name>
<sequence length="91" mass="9650">MLRELPRQAHPGRRGGHLLPVPGRAIGQGEGQPAVAGADRPDVPPQARGNLPRVQGPRFRDRRPVGGGPPGPLPDANVVPRSCRGQQKTVH</sequence>
<gene>
    <name evidence="2" type="ORF">US42_C0018G0007</name>
</gene>
<dbReference type="EMBL" id="LBSX01000018">
    <property type="protein sequence ID" value="KKQ26933.1"/>
    <property type="molecule type" value="Genomic_DNA"/>
</dbReference>